<evidence type="ECO:0000313" key="4">
    <source>
        <dbReference type="Proteomes" id="UP000001876"/>
    </source>
</evidence>
<feature type="compositionally biased region" description="Polar residues" evidence="1">
    <location>
        <begin position="54"/>
        <end position="68"/>
    </location>
</feature>
<feature type="compositionally biased region" description="Basic and acidic residues" evidence="1">
    <location>
        <begin position="162"/>
        <end position="175"/>
    </location>
</feature>
<organism evidence="4">
    <name type="scientific">Micromonas pusilla (strain CCMP1545)</name>
    <name type="common">Picoplanktonic green alga</name>
    <dbReference type="NCBI Taxonomy" id="564608"/>
    <lineage>
        <taxon>Eukaryota</taxon>
        <taxon>Viridiplantae</taxon>
        <taxon>Chlorophyta</taxon>
        <taxon>Mamiellophyceae</taxon>
        <taxon>Mamiellales</taxon>
        <taxon>Mamiellaceae</taxon>
        <taxon>Micromonas</taxon>
    </lineage>
</organism>
<keyword evidence="4" id="KW-1185">Reference proteome</keyword>
<gene>
    <name evidence="3" type="ORF">MICPUCDRAFT_50576</name>
</gene>
<dbReference type="GeneID" id="9680999"/>
<dbReference type="InterPro" id="IPR011033">
    <property type="entry name" value="PRC_barrel-like_sf"/>
</dbReference>
<feature type="region of interest" description="Disordered" evidence="1">
    <location>
        <begin position="319"/>
        <end position="344"/>
    </location>
</feature>
<dbReference type="InterPro" id="IPR014797">
    <property type="entry name" value="CKK_CAMSAP"/>
</dbReference>
<reference evidence="3 4" key="1">
    <citation type="journal article" date="2009" name="Science">
        <title>Green evolution and dynamic adaptations revealed by genomes of the marine picoeukaryotes Micromonas.</title>
        <authorList>
            <person name="Worden A.Z."/>
            <person name="Lee J.H."/>
            <person name="Mock T."/>
            <person name="Rouze P."/>
            <person name="Simmons M.P."/>
            <person name="Aerts A.L."/>
            <person name="Allen A.E."/>
            <person name="Cuvelier M.L."/>
            <person name="Derelle E."/>
            <person name="Everett M.V."/>
            <person name="Foulon E."/>
            <person name="Grimwood J."/>
            <person name="Gundlach H."/>
            <person name="Henrissat B."/>
            <person name="Napoli C."/>
            <person name="McDonald S.M."/>
            <person name="Parker M.S."/>
            <person name="Rombauts S."/>
            <person name="Salamov A."/>
            <person name="Von Dassow P."/>
            <person name="Badger J.H."/>
            <person name="Coutinho P.M."/>
            <person name="Demir E."/>
            <person name="Dubchak I."/>
            <person name="Gentemann C."/>
            <person name="Eikrem W."/>
            <person name="Gready J.E."/>
            <person name="John U."/>
            <person name="Lanier W."/>
            <person name="Lindquist E.A."/>
            <person name="Lucas S."/>
            <person name="Mayer K.F."/>
            <person name="Moreau H."/>
            <person name="Not F."/>
            <person name="Otillar R."/>
            <person name="Panaud O."/>
            <person name="Pangilinan J."/>
            <person name="Paulsen I."/>
            <person name="Piegu B."/>
            <person name="Poliakov A."/>
            <person name="Robbens S."/>
            <person name="Schmutz J."/>
            <person name="Toulza E."/>
            <person name="Wyss T."/>
            <person name="Zelensky A."/>
            <person name="Zhou K."/>
            <person name="Armbrust E.V."/>
            <person name="Bhattacharya D."/>
            <person name="Goodenough U.W."/>
            <person name="Van de Peer Y."/>
            <person name="Grigoriev I.V."/>
        </authorList>
    </citation>
    <scope>NUCLEOTIDE SEQUENCE [LARGE SCALE GENOMIC DNA]</scope>
    <source>
        <strain evidence="3 4">CCMP1545</strain>
    </source>
</reference>
<feature type="region of interest" description="Disordered" evidence="1">
    <location>
        <begin position="1"/>
        <end position="114"/>
    </location>
</feature>
<feature type="region of interest" description="Disordered" evidence="1">
    <location>
        <begin position="647"/>
        <end position="673"/>
    </location>
</feature>
<accession>C1MII2</accession>
<dbReference type="RefSeq" id="XP_003055670.1">
    <property type="nucleotide sequence ID" value="XM_003055624.1"/>
</dbReference>
<feature type="region of interest" description="Disordered" evidence="1">
    <location>
        <begin position="356"/>
        <end position="417"/>
    </location>
</feature>
<dbReference type="Gene3D" id="3.10.20.360">
    <property type="entry name" value="CKK domain"/>
    <property type="match status" value="1"/>
</dbReference>
<dbReference type="EMBL" id="GG663735">
    <property type="protein sequence ID" value="EEH60922.1"/>
    <property type="molecule type" value="Genomic_DNA"/>
</dbReference>
<feature type="compositionally biased region" description="Low complexity" evidence="1">
    <location>
        <begin position="178"/>
        <end position="191"/>
    </location>
</feature>
<feature type="compositionally biased region" description="Low complexity" evidence="1">
    <location>
        <begin position="515"/>
        <end position="531"/>
    </location>
</feature>
<dbReference type="InterPro" id="IPR032940">
    <property type="entry name" value="CAMSAP"/>
</dbReference>
<feature type="compositionally biased region" description="Low complexity" evidence="1">
    <location>
        <begin position="390"/>
        <end position="402"/>
    </location>
</feature>
<evidence type="ECO:0000259" key="2">
    <source>
        <dbReference type="PROSITE" id="PS51508"/>
    </source>
</evidence>
<dbReference type="GO" id="GO:0005516">
    <property type="term" value="F:calmodulin binding"/>
    <property type="evidence" value="ECO:0007669"/>
    <property type="project" value="InterPro"/>
</dbReference>
<feature type="compositionally biased region" description="Pro residues" evidence="1">
    <location>
        <begin position="227"/>
        <end position="239"/>
    </location>
</feature>
<dbReference type="eggNOG" id="KOG3654">
    <property type="taxonomic scope" value="Eukaryota"/>
</dbReference>
<dbReference type="PANTHER" id="PTHR21595">
    <property type="entry name" value="PATRONIN"/>
    <property type="match status" value="1"/>
</dbReference>
<feature type="region of interest" description="Disordered" evidence="1">
    <location>
        <begin position="456"/>
        <end position="496"/>
    </location>
</feature>
<dbReference type="SUPFAM" id="SSF50346">
    <property type="entry name" value="PRC-barrel domain"/>
    <property type="match status" value="1"/>
</dbReference>
<feature type="compositionally biased region" description="Low complexity" evidence="1">
    <location>
        <begin position="8"/>
        <end position="53"/>
    </location>
</feature>
<dbReference type="Proteomes" id="UP000001876">
    <property type="component" value="Unassembled WGS sequence"/>
</dbReference>
<feature type="compositionally biased region" description="Polar residues" evidence="1">
    <location>
        <begin position="132"/>
        <end position="143"/>
    </location>
</feature>
<feature type="compositionally biased region" description="Low complexity" evidence="1">
    <location>
        <begin position="356"/>
        <end position="380"/>
    </location>
</feature>
<dbReference type="InterPro" id="IPR038209">
    <property type="entry name" value="CKK_dom_sf"/>
</dbReference>
<dbReference type="Pfam" id="PF08683">
    <property type="entry name" value="CAMSAP_CKK"/>
    <property type="match status" value="1"/>
</dbReference>
<dbReference type="KEGG" id="mpp:MICPUCDRAFT_50576"/>
<protein>
    <submittedName>
        <fullName evidence="3">Predicted protein</fullName>
    </submittedName>
</protein>
<feature type="compositionally biased region" description="Basic and acidic residues" evidence="1">
    <location>
        <begin position="335"/>
        <end position="344"/>
    </location>
</feature>
<dbReference type="AlphaFoldDB" id="C1MII2"/>
<feature type="compositionally biased region" description="Acidic residues" evidence="1">
    <location>
        <begin position="98"/>
        <end position="111"/>
    </location>
</feature>
<feature type="compositionally biased region" description="Acidic residues" evidence="1">
    <location>
        <begin position="148"/>
        <end position="161"/>
    </location>
</feature>
<dbReference type="STRING" id="564608.C1MII2"/>
<feature type="compositionally biased region" description="Low complexity" evidence="1">
    <location>
        <begin position="199"/>
        <end position="215"/>
    </location>
</feature>
<name>C1MII2_MICPC</name>
<dbReference type="SMART" id="SM01051">
    <property type="entry name" value="CAMSAP_CKK"/>
    <property type="match status" value="1"/>
</dbReference>
<feature type="region of interest" description="Disordered" evidence="1">
    <location>
        <begin position="513"/>
        <end position="554"/>
    </location>
</feature>
<feature type="compositionally biased region" description="Basic and acidic residues" evidence="1">
    <location>
        <begin position="80"/>
        <end position="89"/>
    </location>
</feature>
<feature type="region of interest" description="Disordered" evidence="1">
    <location>
        <begin position="716"/>
        <end position="739"/>
    </location>
</feature>
<dbReference type="PANTHER" id="PTHR21595:SF0">
    <property type="entry name" value="PATRONIN"/>
    <property type="match status" value="1"/>
</dbReference>
<dbReference type="GO" id="GO:0008017">
    <property type="term" value="F:microtubule binding"/>
    <property type="evidence" value="ECO:0007669"/>
    <property type="project" value="InterPro"/>
</dbReference>
<dbReference type="PROSITE" id="PS51508">
    <property type="entry name" value="CKK"/>
    <property type="match status" value="1"/>
</dbReference>
<dbReference type="OrthoDB" id="2125658at2759"/>
<feature type="region of interest" description="Disordered" evidence="1">
    <location>
        <begin position="132"/>
        <end position="281"/>
    </location>
</feature>
<evidence type="ECO:0000256" key="1">
    <source>
        <dbReference type="SAM" id="MobiDB-lite"/>
    </source>
</evidence>
<evidence type="ECO:0000313" key="3">
    <source>
        <dbReference type="EMBL" id="EEH60922.1"/>
    </source>
</evidence>
<feature type="region of interest" description="Disordered" evidence="1">
    <location>
        <begin position="292"/>
        <end position="311"/>
    </location>
</feature>
<sequence>MEPSPAQSPARLPRASRGAAAGAAAASRSMDFSAARSSGESSSSRAAGGPPSGDTTISSMNFGGSSSWRGGKPLAGDSVIPEHARRSVLDRLSTLPIEADDDDEDEDVDADAEARLNREAASLRQSIASLRASLTISESGTSTRRMETDDEAEAADDAVAEEWERAGRLSMRSDEGESTATATATATAAASPGGGGGKKSVAAAAQEAALLAAAEAEAKDAEEAMLPSPPSESPEPSPAPSFRRVRGGDAAARMALDAKRRQIESEKTAKEKARGEQRQAAGREALMQFFASKGGLDVSPGRKKRTPTKPTVVGKELLLNRRRGGDSCPSPARQSAEKKRDEETKWIAKQAAEAAANAKRAAEEAAAAAQLAEDLAAAAAEAEEKEKETPTTPTPTKKSTSTRVEPPLPRVATYDVEKEREARALAAAERATKDAADAQDAVVRAAEAAARAAAFAAAPGPRPIPAIPPPPLPRAATLTPERARDAKAAAAAERAARERAALAEEALVREESRALLEAPGLDPTPAAGASSPSPPPRVARLGDPNLAREEKAKAAAARAERLQRAAEAAIAEAAAAAAEAAAFLNAPGPDPIPLRVAPRSLPRVARSPEEIAAEEDAKARREEAALRAAADAAFAAAAADAEAAMNAAAREAEAADAEAAGSGSPPPAFPEWFGAVDDDELLVDDDDAAGAGTAAVVDGFESGASNLLVPSDAARELEERDAWEERRRTEWERQDAEQREREAREKARAEAFKGLKGEAMWIDVGGWKRDADAGVPSGAWGRDALSKSGGVEPTLGHDAVTSRSLAAAAAERMARASEGAAAIDARRARSARAGGCVLYTGLFPAHLSAHPFLSIPAIDAFQLHPRGRMSDGRRKTSDAAVVPAYRPSQRLSNKKIVRNALSHVCMAGAAMQKERDDALAALDAVPAEVAVVFVVLFRENTFPLKFRALYALTRDPENETVERLVKIHGKSGPNVVPLYNVDSTMKYDSGTREFKALNTSALTPLTTAITLARTAAR</sequence>
<feature type="compositionally biased region" description="Basic and acidic residues" evidence="1">
    <location>
        <begin position="256"/>
        <end position="277"/>
    </location>
</feature>
<feature type="domain" description="CKK" evidence="2">
    <location>
        <begin position="881"/>
        <end position="1017"/>
    </location>
</feature>
<feature type="compositionally biased region" description="Pro residues" evidence="1">
    <location>
        <begin position="460"/>
        <end position="473"/>
    </location>
</feature>
<proteinExistence type="predicted"/>